<dbReference type="OrthoDB" id="7346546at2"/>
<organism evidence="2 3">
    <name type="scientific">Methylophaga thiooxydans DMS010</name>
    <dbReference type="NCBI Taxonomy" id="637616"/>
    <lineage>
        <taxon>Bacteria</taxon>
        <taxon>Pseudomonadati</taxon>
        <taxon>Pseudomonadota</taxon>
        <taxon>Gammaproteobacteria</taxon>
        <taxon>Thiotrichales</taxon>
        <taxon>Piscirickettsiaceae</taxon>
        <taxon>Methylophaga</taxon>
    </lineage>
</organism>
<evidence type="ECO:0000256" key="1">
    <source>
        <dbReference type="SAM" id="SignalP"/>
    </source>
</evidence>
<accession>C0N904</accession>
<dbReference type="HOGENOM" id="CLU_095659_1_0_6"/>
<sequence>MIMQAANNTFAVCFLSALFSLGSIPAVLAAEDHHEHHQVSAEAHVHGKAELNIVMQEQTILIEFISPLENLLGFEHAPANTEQEHAYDALVHNLFDYQSLFSLIDVRCEQTGQHIEAPFNETQNAHAEWHGEYHLSCTEIGDAASLKPKLFSAYPGVESLSIQLISEHGQSQLIATKDSDAIPLH</sequence>
<dbReference type="RefSeq" id="WP_008292060.1">
    <property type="nucleotide sequence ID" value="NZ_GG657906.1"/>
</dbReference>
<keyword evidence="3" id="KW-1185">Reference proteome</keyword>
<evidence type="ECO:0000313" key="2">
    <source>
        <dbReference type="EMBL" id="EEF78522.1"/>
    </source>
</evidence>
<keyword evidence="1" id="KW-0732">Signal</keyword>
<dbReference type="AlphaFoldDB" id="C0N904"/>
<dbReference type="Proteomes" id="UP000004679">
    <property type="component" value="Unassembled WGS sequence"/>
</dbReference>
<dbReference type="InterPro" id="IPR021253">
    <property type="entry name" value="ZrgA-like"/>
</dbReference>
<feature type="chain" id="PRO_5002899603" description="DUF2796 domain-containing protein" evidence="1">
    <location>
        <begin position="30"/>
        <end position="185"/>
    </location>
</feature>
<gene>
    <name evidence="2" type="ORF">MDMS009_2695</name>
</gene>
<proteinExistence type="predicted"/>
<evidence type="ECO:0008006" key="4">
    <source>
        <dbReference type="Google" id="ProtNLM"/>
    </source>
</evidence>
<evidence type="ECO:0000313" key="3">
    <source>
        <dbReference type="Proteomes" id="UP000004679"/>
    </source>
</evidence>
<dbReference type="Pfam" id="PF10986">
    <property type="entry name" value="ZrgA"/>
    <property type="match status" value="1"/>
</dbReference>
<name>C0N904_9GAMM</name>
<feature type="signal peptide" evidence="1">
    <location>
        <begin position="1"/>
        <end position="29"/>
    </location>
</feature>
<dbReference type="EMBL" id="GG657906">
    <property type="protein sequence ID" value="EEF78522.1"/>
    <property type="molecule type" value="Genomic_DNA"/>
</dbReference>
<protein>
    <recommendedName>
        <fullName evidence="4">DUF2796 domain-containing protein</fullName>
    </recommendedName>
</protein>
<reference evidence="2 3" key="1">
    <citation type="journal article" date="2011" name="J. Bacteriol.">
        <title>Draft genome sequence of the chemolithoheterotrophic, halophilic methylotroph Methylophaga thiooxydans DMS010.</title>
        <authorList>
            <person name="Boden R."/>
            <person name="Ferriera S."/>
            <person name="Johnson J."/>
            <person name="Kelly D.P."/>
            <person name="Murrell J.C."/>
            <person name="Schafer H."/>
        </authorList>
    </citation>
    <scope>NUCLEOTIDE SEQUENCE [LARGE SCALE GENOMIC DNA]</scope>
    <source>
        <strain evidence="2 3">DMS010</strain>
    </source>
</reference>